<evidence type="ECO:0000313" key="1">
    <source>
        <dbReference type="EMBL" id="BAW80787.1"/>
    </source>
</evidence>
<protein>
    <recommendedName>
        <fullName evidence="3">Transposase IS200-like domain-containing protein</fullName>
    </recommendedName>
</protein>
<accession>A0A1Q2SNW3</accession>
<sequence length="78" mass="9258">MRAFKTFSSHCINELRNTPSTSVWQRNYYEHIIRNDGALNQIRKYIINNPLQWALDRENPVNVRVRQASLQQISWEGA</sequence>
<dbReference type="KEGG" id="ntt:TAO_1417"/>
<dbReference type="InterPro" id="IPR036515">
    <property type="entry name" value="Transposase_17_sf"/>
</dbReference>
<dbReference type="AlphaFoldDB" id="A0A1Q2SNW3"/>
<evidence type="ECO:0000313" key="2">
    <source>
        <dbReference type="Proteomes" id="UP000243679"/>
    </source>
</evidence>
<dbReference type="EMBL" id="AP014836">
    <property type="protein sequence ID" value="BAW80787.1"/>
    <property type="molecule type" value="Genomic_DNA"/>
</dbReference>
<dbReference type="GO" id="GO:0004803">
    <property type="term" value="F:transposase activity"/>
    <property type="evidence" value="ECO:0007669"/>
    <property type="project" value="InterPro"/>
</dbReference>
<name>A0A1Q2SNW3_9GAMM</name>
<dbReference type="GO" id="GO:0003677">
    <property type="term" value="F:DNA binding"/>
    <property type="evidence" value="ECO:0007669"/>
    <property type="project" value="InterPro"/>
</dbReference>
<dbReference type="SUPFAM" id="SSF143422">
    <property type="entry name" value="Transposase IS200-like"/>
    <property type="match status" value="1"/>
</dbReference>
<proteinExistence type="predicted"/>
<gene>
    <name evidence="1" type="ORF">TAO_1417</name>
</gene>
<reference evidence="1 2" key="1">
    <citation type="journal article" date="2017" name="ISME J.">
        <title>An acid-tolerant ammonia-oxidizing ?-proteobacterium from soil.</title>
        <authorList>
            <person name="Hayatsu M."/>
            <person name="Tago K."/>
            <person name="Uchiyama I."/>
            <person name="Toyoda A."/>
            <person name="Wang Y."/>
            <person name="Shimomura Y."/>
            <person name="Okubo T."/>
            <person name="Kurisu F."/>
            <person name="Hirono Y."/>
            <person name="Nonaka K."/>
            <person name="Akiyama H."/>
            <person name="Itoh T."/>
            <person name="Takami H."/>
        </authorList>
    </citation>
    <scope>NUCLEOTIDE SEQUENCE [LARGE SCALE GENOMIC DNA]</scope>
    <source>
        <strain evidence="1 2">TAO100</strain>
    </source>
</reference>
<keyword evidence="2" id="KW-1185">Reference proteome</keyword>
<dbReference type="GO" id="GO:0006313">
    <property type="term" value="P:DNA transposition"/>
    <property type="evidence" value="ECO:0007669"/>
    <property type="project" value="InterPro"/>
</dbReference>
<evidence type="ECO:0008006" key="3">
    <source>
        <dbReference type="Google" id="ProtNLM"/>
    </source>
</evidence>
<dbReference type="Proteomes" id="UP000243679">
    <property type="component" value="Chromosome"/>
</dbReference>
<dbReference type="Gene3D" id="3.30.70.1290">
    <property type="entry name" value="Transposase IS200-like"/>
    <property type="match status" value="1"/>
</dbReference>
<organism evidence="1 2">
    <name type="scientific">Candidatus Nitrosoglobus terrae</name>
    <dbReference type="NCBI Taxonomy" id="1630141"/>
    <lineage>
        <taxon>Bacteria</taxon>
        <taxon>Pseudomonadati</taxon>
        <taxon>Pseudomonadota</taxon>
        <taxon>Gammaproteobacteria</taxon>
        <taxon>Chromatiales</taxon>
        <taxon>Chromatiaceae</taxon>
        <taxon>Candidatus Nitrosoglobus</taxon>
    </lineage>
</organism>